<evidence type="ECO:0000313" key="2">
    <source>
        <dbReference type="Proteomes" id="UP001597508"/>
    </source>
</evidence>
<dbReference type="EMBL" id="JBHULH010000012">
    <property type="protein sequence ID" value="MFD2568964.1"/>
    <property type="molecule type" value="Genomic_DNA"/>
</dbReference>
<organism evidence="1 2">
    <name type="scientific">Pseudotenacibaculum haliotis</name>
    <dbReference type="NCBI Taxonomy" id="1862138"/>
    <lineage>
        <taxon>Bacteria</taxon>
        <taxon>Pseudomonadati</taxon>
        <taxon>Bacteroidota</taxon>
        <taxon>Flavobacteriia</taxon>
        <taxon>Flavobacteriales</taxon>
        <taxon>Flavobacteriaceae</taxon>
        <taxon>Pseudotenacibaculum</taxon>
    </lineage>
</organism>
<keyword evidence="2" id="KW-1185">Reference proteome</keyword>
<sequence>MENVFKYFEFSSFFTDESQSFLGNQIAYSELNSEHFLVFENENDSYNLYVSKYANKKQIGKEAPEILELLIKDYDKGNPEHRIAIRRYFE</sequence>
<accession>A0ABW5LY81</accession>
<evidence type="ECO:0000313" key="1">
    <source>
        <dbReference type="EMBL" id="MFD2568964.1"/>
    </source>
</evidence>
<dbReference type="RefSeq" id="WP_379667668.1">
    <property type="nucleotide sequence ID" value="NZ_JBHULH010000012.1"/>
</dbReference>
<reference evidence="2" key="1">
    <citation type="journal article" date="2019" name="Int. J. Syst. Evol. Microbiol.">
        <title>The Global Catalogue of Microorganisms (GCM) 10K type strain sequencing project: providing services to taxonomists for standard genome sequencing and annotation.</title>
        <authorList>
            <consortium name="The Broad Institute Genomics Platform"/>
            <consortium name="The Broad Institute Genome Sequencing Center for Infectious Disease"/>
            <person name="Wu L."/>
            <person name="Ma J."/>
        </authorList>
    </citation>
    <scope>NUCLEOTIDE SEQUENCE [LARGE SCALE GENOMIC DNA]</scope>
    <source>
        <strain evidence="2">KCTC 52127</strain>
    </source>
</reference>
<proteinExistence type="predicted"/>
<dbReference type="Proteomes" id="UP001597508">
    <property type="component" value="Unassembled WGS sequence"/>
</dbReference>
<comment type="caution">
    <text evidence="1">The sequence shown here is derived from an EMBL/GenBank/DDBJ whole genome shotgun (WGS) entry which is preliminary data.</text>
</comment>
<protein>
    <submittedName>
        <fullName evidence="1">Uncharacterized protein</fullName>
    </submittedName>
</protein>
<name>A0ABW5LY81_9FLAO</name>
<gene>
    <name evidence="1" type="ORF">ACFSRZ_16430</name>
</gene>